<dbReference type="Proteomes" id="UP000507245">
    <property type="component" value="Unassembled WGS sequence"/>
</dbReference>
<sequence length="88" mass="9934">MSTYDHDKRLMSDSESEFEREPAAFDGESSNDERDTDSETVEFDSFESEGADDEGPKLEIDERGRHVKQTEGVVPLAHISKRTGVCQH</sequence>
<dbReference type="AlphaFoldDB" id="A0A6J5Y1S8"/>
<reference evidence="3" key="1">
    <citation type="journal article" date="2020" name="Genome Biol.">
        <title>Gamete binning: chromosome-level and haplotype-resolved genome assembly enabled by high-throughput single-cell sequencing of gamete genomes.</title>
        <authorList>
            <person name="Campoy J.A."/>
            <person name="Sun H."/>
            <person name="Goel M."/>
            <person name="Jiao W.-B."/>
            <person name="Folz-Donahue K."/>
            <person name="Wang N."/>
            <person name="Rubio M."/>
            <person name="Liu C."/>
            <person name="Kukat C."/>
            <person name="Ruiz D."/>
            <person name="Huettel B."/>
            <person name="Schneeberger K."/>
        </authorList>
    </citation>
    <scope>NUCLEOTIDE SEQUENCE [LARGE SCALE GENOMIC DNA]</scope>
    <source>
        <strain evidence="3">cv. Rojo Pasion</strain>
    </source>
</reference>
<keyword evidence="3" id="KW-1185">Reference proteome</keyword>
<evidence type="ECO:0000313" key="2">
    <source>
        <dbReference type="EMBL" id="CAB4319909.1"/>
    </source>
</evidence>
<proteinExistence type="predicted"/>
<feature type="region of interest" description="Disordered" evidence="1">
    <location>
        <begin position="1"/>
        <end position="66"/>
    </location>
</feature>
<protein>
    <submittedName>
        <fullName evidence="2">Uncharacterized protein</fullName>
    </submittedName>
</protein>
<accession>A0A6J5Y1S8</accession>
<dbReference type="EMBL" id="CAEKKB010000008">
    <property type="protein sequence ID" value="CAB4319909.1"/>
    <property type="molecule type" value="Genomic_DNA"/>
</dbReference>
<organism evidence="2 3">
    <name type="scientific">Prunus armeniaca</name>
    <name type="common">Apricot</name>
    <name type="synonym">Armeniaca vulgaris</name>
    <dbReference type="NCBI Taxonomy" id="36596"/>
    <lineage>
        <taxon>Eukaryota</taxon>
        <taxon>Viridiplantae</taxon>
        <taxon>Streptophyta</taxon>
        <taxon>Embryophyta</taxon>
        <taxon>Tracheophyta</taxon>
        <taxon>Spermatophyta</taxon>
        <taxon>Magnoliopsida</taxon>
        <taxon>eudicotyledons</taxon>
        <taxon>Gunneridae</taxon>
        <taxon>Pentapetalae</taxon>
        <taxon>rosids</taxon>
        <taxon>fabids</taxon>
        <taxon>Rosales</taxon>
        <taxon>Rosaceae</taxon>
        <taxon>Amygdaloideae</taxon>
        <taxon>Amygdaleae</taxon>
        <taxon>Prunus</taxon>
    </lineage>
</organism>
<evidence type="ECO:0000256" key="1">
    <source>
        <dbReference type="SAM" id="MobiDB-lite"/>
    </source>
</evidence>
<evidence type="ECO:0000313" key="3">
    <source>
        <dbReference type="Proteomes" id="UP000507245"/>
    </source>
</evidence>
<gene>
    <name evidence="2" type="ORF">ORAREDHAP_LOCUS47855</name>
</gene>
<feature type="compositionally biased region" description="Basic and acidic residues" evidence="1">
    <location>
        <begin position="54"/>
        <end position="64"/>
    </location>
</feature>
<feature type="compositionally biased region" description="Acidic residues" evidence="1">
    <location>
        <begin position="34"/>
        <end position="53"/>
    </location>
</feature>
<name>A0A6J5Y1S8_PRUAR</name>
<feature type="compositionally biased region" description="Basic and acidic residues" evidence="1">
    <location>
        <begin position="1"/>
        <end position="23"/>
    </location>
</feature>